<dbReference type="EMBL" id="BOLY01000007">
    <property type="protein sequence ID" value="GIZ47290.1"/>
    <property type="molecule type" value="Genomic_DNA"/>
</dbReference>
<dbReference type="GeneID" id="68295960"/>
<gene>
    <name evidence="2" type="ORF">CKM354_001038500</name>
</gene>
<dbReference type="GO" id="GO:0006396">
    <property type="term" value="P:RNA processing"/>
    <property type="evidence" value="ECO:0007669"/>
    <property type="project" value="InterPro"/>
</dbReference>
<dbReference type="SMART" id="SM00535">
    <property type="entry name" value="RIBOc"/>
    <property type="match status" value="1"/>
</dbReference>
<dbReference type="InterPro" id="IPR036389">
    <property type="entry name" value="RNase_III_sf"/>
</dbReference>
<protein>
    <recommendedName>
        <fullName evidence="1">RNase III domain-containing protein</fullName>
    </recommendedName>
</protein>
<dbReference type="CDD" id="cd00593">
    <property type="entry name" value="RIBOc"/>
    <property type="match status" value="1"/>
</dbReference>
<comment type="caution">
    <text evidence="2">The sequence shown here is derived from an EMBL/GenBank/DDBJ whole genome shotgun (WGS) entry which is preliminary data.</text>
</comment>
<feature type="domain" description="RNase III" evidence="1">
    <location>
        <begin position="96"/>
        <end position="145"/>
    </location>
</feature>
<dbReference type="Pfam" id="PF14622">
    <property type="entry name" value="Ribonucleas_3_3"/>
    <property type="match status" value="1"/>
</dbReference>
<dbReference type="SUPFAM" id="SSF69065">
    <property type="entry name" value="RNase III domain-like"/>
    <property type="match status" value="1"/>
</dbReference>
<keyword evidence="3" id="KW-1185">Reference proteome</keyword>
<evidence type="ECO:0000313" key="2">
    <source>
        <dbReference type="EMBL" id="GIZ47290.1"/>
    </source>
</evidence>
<name>A0A9P3CWV2_9PEZI</name>
<dbReference type="InterPro" id="IPR000999">
    <property type="entry name" value="RNase_III_dom"/>
</dbReference>
<reference evidence="2 3" key="1">
    <citation type="submission" date="2021-01" db="EMBL/GenBank/DDBJ databases">
        <title>Cercospora kikuchii MAFF 305040 whole genome shotgun sequence.</title>
        <authorList>
            <person name="Kashiwa T."/>
            <person name="Suzuki T."/>
        </authorList>
    </citation>
    <scope>NUCLEOTIDE SEQUENCE [LARGE SCALE GENOMIC DNA]</scope>
    <source>
        <strain evidence="2 3">MAFF 305040</strain>
    </source>
</reference>
<accession>A0A9P3CWV2</accession>
<dbReference type="RefSeq" id="XP_044661777.1">
    <property type="nucleotide sequence ID" value="XM_044805842.1"/>
</dbReference>
<proteinExistence type="predicted"/>
<dbReference type="OrthoDB" id="67027at2759"/>
<evidence type="ECO:0000313" key="3">
    <source>
        <dbReference type="Proteomes" id="UP000825890"/>
    </source>
</evidence>
<dbReference type="PROSITE" id="PS50142">
    <property type="entry name" value="RNASE_3_2"/>
    <property type="match status" value="1"/>
</dbReference>
<dbReference type="AlphaFoldDB" id="A0A9P3CWV2"/>
<dbReference type="Proteomes" id="UP000825890">
    <property type="component" value="Unassembled WGS sequence"/>
</dbReference>
<dbReference type="Gene3D" id="1.10.1520.10">
    <property type="entry name" value="Ribonuclease III domain"/>
    <property type="match status" value="1"/>
</dbReference>
<sequence length="168" mass="18471">MSFPNKVHQAHTFVLTYFDYDVSKLDLLYEAIDTSGLTGRQSNKRLALVGDGALDMAMKAAWYRTGEDKGGSSMNWLPRHKSDHATGVCSTWLSQLSNSRLAMIARWMELGTYLILNPGHRGVVSEGTLATSLEAIIGAIYIDCGENISTIETVMRTIAIDMPDPVTN</sequence>
<evidence type="ECO:0000259" key="1">
    <source>
        <dbReference type="PROSITE" id="PS50142"/>
    </source>
</evidence>
<organism evidence="2 3">
    <name type="scientific">Cercospora kikuchii</name>
    <dbReference type="NCBI Taxonomy" id="84275"/>
    <lineage>
        <taxon>Eukaryota</taxon>
        <taxon>Fungi</taxon>
        <taxon>Dikarya</taxon>
        <taxon>Ascomycota</taxon>
        <taxon>Pezizomycotina</taxon>
        <taxon>Dothideomycetes</taxon>
        <taxon>Dothideomycetidae</taxon>
        <taxon>Mycosphaerellales</taxon>
        <taxon>Mycosphaerellaceae</taxon>
        <taxon>Cercospora</taxon>
    </lineage>
</organism>
<dbReference type="GO" id="GO:0004525">
    <property type="term" value="F:ribonuclease III activity"/>
    <property type="evidence" value="ECO:0007669"/>
    <property type="project" value="InterPro"/>
</dbReference>